<reference evidence="3" key="1">
    <citation type="submission" date="2016-11" db="UniProtKB">
        <authorList>
            <consortium name="WormBaseParasite"/>
        </authorList>
    </citation>
    <scope>IDENTIFICATION</scope>
</reference>
<evidence type="ECO:0000313" key="3">
    <source>
        <dbReference type="WBParaSite" id="MhA1_Contig749.frz3.gene3"/>
    </source>
</evidence>
<dbReference type="SUPFAM" id="SSF54695">
    <property type="entry name" value="POZ domain"/>
    <property type="match status" value="1"/>
</dbReference>
<evidence type="ECO:0000259" key="1">
    <source>
        <dbReference type="PROSITE" id="PS50097"/>
    </source>
</evidence>
<dbReference type="PROSITE" id="PS50097">
    <property type="entry name" value="BTB"/>
    <property type="match status" value="1"/>
</dbReference>
<feature type="domain" description="BTB" evidence="1">
    <location>
        <begin position="61"/>
        <end position="129"/>
    </location>
</feature>
<name>A0A1I8BYU3_MELHA</name>
<keyword evidence="2" id="KW-1185">Reference proteome</keyword>
<sequence>MLLYCQVEFSRYFLDLEINFFDEKAKQVKYEKLRKEKSEKKGNDNTLKYTIFDMFNQTTFSDCVIKIGEEKINAHRCILAQNSEVFQRMFMQKGMVEAQNGEIIIVDSSPEVFRSMLEFFYSGEIDEDSFEKLDDDLYAIAHKYQVKELKKKCENFMCLTIDYSNFIKRYQCAEMYGLSMLEKACAKFIYDNRKNFFKSKEWEEFKNTNGSAYPYLIQLALQGCSSSDSIWNDNDADSSSFDNNAFSKFGFNE</sequence>
<dbReference type="SMART" id="SM00225">
    <property type="entry name" value="BTB"/>
    <property type="match status" value="1"/>
</dbReference>
<dbReference type="Gene3D" id="3.30.710.10">
    <property type="entry name" value="Potassium Channel Kv1.1, Chain A"/>
    <property type="match status" value="1"/>
</dbReference>
<dbReference type="CDD" id="cd14733">
    <property type="entry name" value="BACK"/>
    <property type="match status" value="1"/>
</dbReference>
<dbReference type="OMA" id="WNDNDAD"/>
<evidence type="ECO:0000313" key="2">
    <source>
        <dbReference type="Proteomes" id="UP000095281"/>
    </source>
</evidence>
<dbReference type="InterPro" id="IPR000210">
    <property type="entry name" value="BTB/POZ_dom"/>
</dbReference>
<dbReference type="WBParaSite" id="MhA1_Contig749.frz3.gene3">
    <property type="protein sequence ID" value="MhA1_Contig749.frz3.gene3"/>
    <property type="gene ID" value="MhA1_Contig749.frz3.gene3"/>
</dbReference>
<organism evidence="2 3">
    <name type="scientific">Meloidogyne hapla</name>
    <name type="common">Root-knot nematode worm</name>
    <dbReference type="NCBI Taxonomy" id="6305"/>
    <lineage>
        <taxon>Eukaryota</taxon>
        <taxon>Metazoa</taxon>
        <taxon>Ecdysozoa</taxon>
        <taxon>Nematoda</taxon>
        <taxon>Chromadorea</taxon>
        <taxon>Rhabditida</taxon>
        <taxon>Tylenchina</taxon>
        <taxon>Tylenchomorpha</taxon>
        <taxon>Tylenchoidea</taxon>
        <taxon>Meloidogynidae</taxon>
        <taxon>Meloidogyninae</taxon>
        <taxon>Meloidogyne</taxon>
    </lineage>
</organism>
<accession>A0A1I8BYU3</accession>
<protein>
    <submittedName>
        <fullName evidence="3">BTB domain-containing protein</fullName>
    </submittedName>
</protein>
<dbReference type="AlphaFoldDB" id="A0A1I8BYU3"/>
<dbReference type="InterPro" id="IPR011333">
    <property type="entry name" value="SKP1/BTB/POZ_sf"/>
</dbReference>
<dbReference type="Proteomes" id="UP000095281">
    <property type="component" value="Unplaced"/>
</dbReference>
<dbReference type="Pfam" id="PF00651">
    <property type="entry name" value="BTB"/>
    <property type="match status" value="1"/>
</dbReference>
<dbReference type="PANTHER" id="PTHR24413">
    <property type="entry name" value="SPECKLE-TYPE POZ PROTEIN"/>
    <property type="match status" value="1"/>
</dbReference>
<proteinExistence type="predicted"/>